<evidence type="ECO:0000259" key="2">
    <source>
        <dbReference type="Pfam" id="PF25330"/>
    </source>
</evidence>
<dbReference type="EMBL" id="UYYF01004364">
    <property type="protein sequence ID" value="VDN03087.1"/>
    <property type="molecule type" value="Genomic_DNA"/>
</dbReference>
<accession>A0A0N5CZA3</accession>
<organism evidence="5">
    <name type="scientific">Thelazia callipaeda</name>
    <name type="common">Oriental eyeworm</name>
    <name type="synonym">Parasitic nematode</name>
    <dbReference type="NCBI Taxonomy" id="103827"/>
    <lineage>
        <taxon>Eukaryota</taxon>
        <taxon>Metazoa</taxon>
        <taxon>Ecdysozoa</taxon>
        <taxon>Nematoda</taxon>
        <taxon>Chromadorea</taxon>
        <taxon>Rhabditida</taxon>
        <taxon>Spirurina</taxon>
        <taxon>Spiruromorpha</taxon>
        <taxon>Thelazioidea</taxon>
        <taxon>Thelaziidae</taxon>
        <taxon>Thelazia</taxon>
    </lineage>
</organism>
<evidence type="ECO:0000313" key="5">
    <source>
        <dbReference type="WBParaSite" id="TCLT_0000581101-mRNA-1"/>
    </source>
</evidence>
<keyword evidence="1" id="KW-0472">Membrane</keyword>
<dbReference type="WBParaSite" id="TCLT_0000581101-mRNA-1">
    <property type="protein sequence ID" value="TCLT_0000581101-mRNA-1"/>
    <property type="gene ID" value="TCLT_0000581101"/>
</dbReference>
<keyword evidence="4" id="KW-1185">Reference proteome</keyword>
<protein>
    <submittedName>
        <fullName evidence="5">Ig-like domain-containing protein</fullName>
    </submittedName>
</protein>
<name>A0A0N5CZA3_THECL</name>
<evidence type="ECO:0000313" key="3">
    <source>
        <dbReference type="EMBL" id="VDN03087.1"/>
    </source>
</evidence>
<dbReference type="Pfam" id="PF25330">
    <property type="entry name" value="C2_nem"/>
    <property type="match status" value="1"/>
</dbReference>
<dbReference type="Proteomes" id="UP000276776">
    <property type="component" value="Unassembled WGS sequence"/>
</dbReference>
<dbReference type="PANTHER" id="PTHR38626">
    <property type="entry name" value="SKN-1 DEPENDENT ZYGOTIC TRANSCRIPT-RELATED"/>
    <property type="match status" value="1"/>
</dbReference>
<evidence type="ECO:0000313" key="4">
    <source>
        <dbReference type="Proteomes" id="UP000276776"/>
    </source>
</evidence>
<feature type="transmembrane region" description="Helical" evidence="1">
    <location>
        <begin position="6"/>
        <end position="24"/>
    </location>
</feature>
<dbReference type="OrthoDB" id="5809100at2759"/>
<dbReference type="OMA" id="NCPWCSC"/>
<dbReference type="AlphaFoldDB" id="A0A0N5CZA3"/>
<keyword evidence="1" id="KW-0812">Transmembrane</keyword>
<gene>
    <name evidence="3" type="ORF">TCLT_LOCUS5800</name>
</gene>
<proteinExistence type="predicted"/>
<sequence>MLMSIAGYFAMIKCSLLIALIALMSRKQLTCCMSSTQKSFVQPKVTSFWITVEPISVELTEGCLAAAGCADSRLTLFQWNLISDERIASSWSIHEYFVLILFIFWDSSHSFVSYWNKGRPADVTFNYEIVGTDPIYGFARTCDSTQAIRIFDVKQNFSTHLIKNEIITSMMHSVPQPEKVTLNLTGRCFTAMISVQKYESTCPWCSCNEQYAIIGQLSESDTREFPYLLNSTSDALVDVGLIVLSAIAFATSAAFSCLLIAYLRERRGNFSKNITKRNTRCCSKCNSKDFRGHQHLSMQKTRLMNNEIVR</sequence>
<dbReference type="PANTHER" id="PTHR38626:SF2">
    <property type="entry name" value="CUB DOMAIN-CONTAINING PROTEIN"/>
    <property type="match status" value="1"/>
</dbReference>
<feature type="transmembrane region" description="Helical" evidence="1">
    <location>
        <begin position="239"/>
        <end position="263"/>
    </location>
</feature>
<reference evidence="3 4" key="2">
    <citation type="submission" date="2018-11" db="EMBL/GenBank/DDBJ databases">
        <authorList>
            <consortium name="Pathogen Informatics"/>
        </authorList>
    </citation>
    <scope>NUCLEOTIDE SEQUENCE [LARGE SCALE GENOMIC DNA]</scope>
</reference>
<feature type="domain" description="C2" evidence="2">
    <location>
        <begin position="47"/>
        <end position="200"/>
    </location>
</feature>
<dbReference type="InterPro" id="IPR057569">
    <property type="entry name" value="C2_nem"/>
</dbReference>
<keyword evidence="1" id="KW-1133">Transmembrane helix</keyword>
<reference evidence="5" key="1">
    <citation type="submission" date="2017-02" db="UniProtKB">
        <authorList>
            <consortium name="WormBaseParasite"/>
        </authorList>
    </citation>
    <scope>IDENTIFICATION</scope>
</reference>
<dbReference type="InterPro" id="IPR040426">
    <property type="entry name" value="C05B5.4-like"/>
</dbReference>
<evidence type="ECO:0000256" key="1">
    <source>
        <dbReference type="SAM" id="Phobius"/>
    </source>
</evidence>